<keyword evidence="4 7" id="KW-0812">Transmembrane</keyword>
<dbReference type="PIRSF" id="PIRSF006603">
    <property type="entry name" value="DinF"/>
    <property type="match status" value="1"/>
</dbReference>
<proteinExistence type="predicted"/>
<feature type="transmembrane region" description="Helical" evidence="7">
    <location>
        <begin position="139"/>
        <end position="160"/>
    </location>
</feature>
<dbReference type="EMBL" id="JARVWT010000001">
    <property type="protein sequence ID" value="MDH2329731.1"/>
    <property type="molecule type" value="Genomic_DNA"/>
</dbReference>
<comment type="subcellular location">
    <subcellularLocation>
        <location evidence="1">Cell membrane</location>
        <topology evidence="1">Multi-pass membrane protein</topology>
    </subcellularLocation>
</comment>
<protein>
    <submittedName>
        <fullName evidence="8">MATE family efflux transporter</fullName>
    </submittedName>
</protein>
<evidence type="ECO:0000256" key="1">
    <source>
        <dbReference type="ARBA" id="ARBA00004651"/>
    </source>
</evidence>
<comment type="caution">
    <text evidence="8">The sequence shown here is derived from an EMBL/GenBank/DDBJ whole genome shotgun (WGS) entry which is preliminary data.</text>
</comment>
<accession>A0AAP3ZV37</accession>
<dbReference type="AlphaFoldDB" id="A0AAP3ZV37"/>
<evidence type="ECO:0000256" key="2">
    <source>
        <dbReference type="ARBA" id="ARBA00022448"/>
    </source>
</evidence>
<evidence type="ECO:0000313" key="8">
    <source>
        <dbReference type="EMBL" id="MDH2329731.1"/>
    </source>
</evidence>
<feature type="transmembrane region" description="Helical" evidence="7">
    <location>
        <begin position="429"/>
        <end position="451"/>
    </location>
</feature>
<reference evidence="8" key="1">
    <citation type="submission" date="2023-04" db="EMBL/GenBank/DDBJ databases">
        <title>Uncovering the Secrets of Slow-Growing Bacteria in Tropical Savanna Soil through Cultivation and Genomic Analysis.</title>
        <authorList>
            <person name="Goncalves O.S."/>
            <person name="Santana M.F."/>
        </authorList>
    </citation>
    <scope>NUCLEOTIDE SEQUENCE</scope>
    <source>
        <strain evidence="8">ANTI</strain>
    </source>
</reference>
<feature type="transmembrane region" description="Helical" evidence="7">
    <location>
        <begin position="370"/>
        <end position="392"/>
    </location>
</feature>
<dbReference type="RefSeq" id="WP_081326383.1">
    <property type="nucleotide sequence ID" value="NZ_LYND01000129.1"/>
</dbReference>
<dbReference type="CDD" id="cd13138">
    <property type="entry name" value="MATE_yoeA_like"/>
    <property type="match status" value="1"/>
</dbReference>
<organism evidence="8 9">
    <name type="scientific">Paenibacillus polymyxa</name>
    <name type="common">Bacillus polymyxa</name>
    <dbReference type="NCBI Taxonomy" id="1406"/>
    <lineage>
        <taxon>Bacteria</taxon>
        <taxon>Bacillati</taxon>
        <taxon>Bacillota</taxon>
        <taxon>Bacilli</taxon>
        <taxon>Bacillales</taxon>
        <taxon>Paenibacillaceae</taxon>
        <taxon>Paenibacillus</taxon>
    </lineage>
</organism>
<evidence type="ECO:0000256" key="3">
    <source>
        <dbReference type="ARBA" id="ARBA00022475"/>
    </source>
</evidence>
<dbReference type="GO" id="GO:0015297">
    <property type="term" value="F:antiporter activity"/>
    <property type="evidence" value="ECO:0007669"/>
    <property type="project" value="InterPro"/>
</dbReference>
<feature type="transmembrane region" description="Helical" evidence="7">
    <location>
        <begin position="20"/>
        <end position="39"/>
    </location>
</feature>
<feature type="transmembrane region" description="Helical" evidence="7">
    <location>
        <begin position="257"/>
        <end position="277"/>
    </location>
</feature>
<feature type="transmembrane region" description="Helical" evidence="7">
    <location>
        <begin position="330"/>
        <end position="350"/>
    </location>
</feature>
<feature type="transmembrane region" description="Helical" evidence="7">
    <location>
        <begin position="399"/>
        <end position="417"/>
    </location>
</feature>
<dbReference type="NCBIfam" id="TIGR00797">
    <property type="entry name" value="matE"/>
    <property type="match status" value="1"/>
</dbReference>
<dbReference type="InterPro" id="IPR002528">
    <property type="entry name" value="MATE_fam"/>
</dbReference>
<keyword evidence="5 7" id="KW-1133">Transmembrane helix</keyword>
<keyword evidence="3" id="KW-1003">Cell membrane</keyword>
<dbReference type="GO" id="GO:0005886">
    <property type="term" value="C:plasma membrane"/>
    <property type="evidence" value="ECO:0007669"/>
    <property type="project" value="UniProtKB-SubCell"/>
</dbReference>
<keyword evidence="6 7" id="KW-0472">Membrane</keyword>
<name>A0AAP3ZV37_PAEPO</name>
<evidence type="ECO:0000256" key="6">
    <source>
        <dbReference type="ARBA" id="ARBA00023136"/>
    </source>
</evidence>
<evidence type="ECO:0000256" key="5">
    <source>
        <dbReference type="ARBA" id="ARBA00022989"/>
    </source>
</evidence>
<feature type="transmembrane region" description="Helical" evidence="7">
    <location>
        <begin position="65"/>
        <end position="85"/>
    </location>
</feature>
<dbReference type="Pfam" id="PF01554">
    <property type="entry name" value="MatE"/>
    <property type="match status" value="2"/>
</dbReference>
<dbReference type="InterPro" id="IPR048279">
    <property type="entry name" value="MdtK-like"/>
</dbReference>
<dbReference type="PANTHER" id="PTHR43549">
    <property type="entry name" value="MULTIDRUG RESISTANCE PROTEIN YPNP-RELATED"/>
    <property type="match status" value="1"/>
</dbReference>
<feature type="transmembrane region" description="Helical" evidence="7">
    <location>
        <begin position="297"/>
        <end position="318"/>
    </location>
</feature>
<feature type="transmembrane region" description="Helical" evidence="7">
    <location>
        <begin position="201"/>
        <end position="226"/>
    </location>
</feature>
<dbReference type="Proteomes" id="UP001229409">
    <property type="component" value="Unassembled WGS sequence"/>
</dbReference>
<keyword evidence="2" id="KW-0813">Transport</keyword>
<dbReference type="GO" id="GO:0042910">
    <property type="term" value="F:xenobiotic transmembrane transporter activity"/>
    <property type="evidence" value="ECO:0007669"/>
    <property type="project" value="InterPro"/>
</dbReference>
<evidence type="ECO:0000256" key="4">
    <source>
        <dbReference type="ARBA" id="ARBA00022692"/>
    </source>
</evidence>
<dbReference type="PANTHER" id="PTHR43549:SF3">
    <property type="entry name" value="MULTIDRUG RESISTANCE PROTEIN YPNP-RELATED"/>
    <property type="match status" value="1"/>
</dbReference>
<feature type="transmembrane region" description="Helical" evidence="7">
    <location>
        <begin position="106"/>
        <end position="127"/>
    </location>
</feature>
<feature type="transmembrane region" description="Helical" evidence="7">
    <location>
        <begin position="172"/>
        <end position="195"/>
    </location>
</feature>
<evidence type="ECO:0000313" key="9">
    <source>
        <dbReference type="Proteomes" id="UP001229409"/>
    </source>
</evidence>
<gene>
    <name evidence="8" type="ORF">QDS18_02515</name>
</gene>
<evidence type="ECO:0000256" key="7">
    <source>
        <dbReference type="SAM" id="Phobius"/>
    </source>
</evidence>
<sequence>MRRLSRNRVLYVIKLSRRHLKTLFMFSLPMLFGNILQSLNGTINSIWVGKFLGEAALTAASNGNIIMFFLISSIFGVTMAATIMIGQNIGAGDVAETKRVVGTSAVFFLVLAFAIGIIGFLSAPWILHVLNTPAESVDMAITYTRIIFAGMPFLYGYNYIMTVMRGAGDSKTPFYFLIVSVVLDVLLNPLLIFGWGPIPAMGIGGSATATLIAQGISFVLILIYLYRVKYFLRITSSELHLLRFDWKIIWTLIRKGVPMGLQMIAVSTSAIALMNLINGYGTVAAAAYTAANNLSSYVQMPAMALGAAVSSFAAQNIGAGRWDRVRMTTWIGIVYNFVLTGGAVVLIYMFNRQALLMFLPSTGGALELGMRINLITLWSFVIFGVTNVITGVVRSTGSVMIPLLITIISLWGIRIPLAYAFVDEYGLDAVWWSFPVGFAISAVAVIFYYAFGKWKQASMGEGIQGVKPAEDKG</sequence>
<dbReference type="InterPro" id="IPR052031">
    <property type="entry name" value="Membrane_Transporter-Flippase"/>
</dbReference>